<dbReference type="AlphaFoldDB" id="A0A4R0P9H3"/>
<evidence type="ECO:0000313" key="3">
    <source>
        <dbReference type="Proteomes" id="UP000291301"/>
    </source>
</evidence>
<keyword evidence="3" id="KW-1185">Reference proteome</keyword>
<protein>
    <recommendedName>
        <fullName evidence="4">DUF3224 family protein</fullName>
    </recommendedName>
</protein>
<dbReference type="EMBL" id="SJST01000004">
    <property type="protein sequence ID" value="TCD13819.1"/>
    <property type="molecule type" value="Genomic_DNA"/>
</dbReference>
<dbReference type="Proteomes" id="UP000291301">
    <property type="component" value="Unassembled WGS sequence"/>
</dbReference>
<gene>
    <name evidence="2" type="ORF">E0D97_12015</name>
</gene>
<feature type="signal peptide" evidence="1">
    <location>
        <begin position="1"/>
        <end position="25"/>
    </location>
</feature>
<evidence type="ECO:0008006" key="4">
    <source>
        <dbReference type="Google" id="ProtNLM"/>
    </source>
</evidence>
<evidence type="ECO:0000256" key="1">
    <source>
        <dbReference type="SAM" id="SignalP"/>
    </source>
</evidence>
<keyword evidence="1" id="KW-0732">Signal</keyword>
<organism evidence="2 3">
    <name type="scientific">Oricola cellulosilytica</name>
    <dbReference type="NCBI Taxonomy" id="1429082"/>
    <lineage>
        <taxon>Bacteria</taxon>
        <taxon>Pseudomonadati</taxon>
        <taxon>Pseudomonadota</taxon>
        <taxon>Alphaproteobacteria</taxon>
        <taxon>Hyphomicrobiales</taxon>
        <taxon>Ahrensiaceae</taxon>
        <taxon>Oricola</taxon>
    </lineage>
</organism>
<feature type="chain" id="PRO_5020953801" description="DUF3224 family protein" evidence="1">
    <location>
        <begin position="26"/>
        <end position="153"/>
    </location>
</feature>
<sequence length="153" mass="15639">MFTKVVCSSLAASLHLTLAPATASAECRTVAGTIDASVVGGEPVNVLGSVSGDLAGATRAVLLDQSEGKDGVLALSLAHDFVTRSRGTLRTSDTATWTPIPGEDGVFHMMTEYTIQDGAGPLAGATGTLRNDGIADTITGLVTLRYEGELCVD</sequence>
<name>A0A4R0P9H3_9HYPH</name>
<reference evidence="2 3" key="1">
    <citation type="journal article" date="2015" name="Antonie Van Leeuwenhoek">
        <title>Oricola cellulosilytica gen. nov., sp. nov., a cellulose-degrading bacterium of the family Phyllobacteriaceae isolated from surface seashore water, and emended descriptions of Mesorhizobium loti and Phyllobacterium myrsinacearum.</title>
        <authorList>
            <person name="Hameed A."/>
            <person name="Shahina M."/>
            <person name="Lai W.A."/>
            <person name="Lin S.Y."/>
            <person name="Young L.S."/>
            <person name="Liu Y.C."/>
            <person name="Hsu Y.H."/>
            <person name="Young C.C."/>
        </authorList>
    </citation>
    <scope>NUCLEOTIDE SEQUENCE [LARGE SCALE GENOMIC DNA]</scope>
    <source>
        <strain evidence="2 3">KCTC 52183</strain>
    </source>
</reference>
<dbReference type="RefSeq" id="WP_131569192.1">
    <property type="nucleotide sequence ID" value="NZ_JAINFK010000003.1"/>
</dbReference>
<evidence type="ECO:0000313" key="2">
    <source>
        <dbReference type="EMBL" id="TCD13819.1"/>
    </source>
</evidence>
<accession>A0A4R0P9H3</accession>
<comment type="caution">
    <text evidence="2">The sequence shown here is derived from an EMBL/GenBank/DDBJ whole genome shotgun (WGS) entry which is preliminary data.</text>
</comment>
<dbReference type="OrthoDB" id="9255817at2"/>
<proteinExistence type="predicted"/>